<keyword evidence="2" id="KW-1185">Reference proteome</keyword>
<dbReference type="AlphaFoldDB" id="A0A9Q0WCL3"/>
<reference evidence="1" key="2">
    <citation type="journal article" date="2023" name="Int. J. Mol. Sci.">
        <title>De Novo Assembly and Annotation of 11 Diverse Shrub Willow (Salix) Genomes Reveals Novel Gene Organization in Sex-Linked Regions.</title>
        <authorList>
            <person name="Hyden B."/>
            <person name="Feng K."/>
            <person name="Yates T.B."/>
            <person name="Jawdy S."/>
            <person name="Cereghino C."/>
            <person name="Smart L.B."/>
            <person name="Muchero W."/>
        </authorList>
    </citation>
    <scope>NUCLEOTIDE SEQUENCE</scope>
    <source>
        <tissue evidence="1">Shoot tip</tissue>
    </source>
</reference>
<reference evidence="1" key="1">
    <citation type="submission" date="2022-11" db="EMBL/GenBank/DDBJ databases">
        <authorList>
            <person name="Hyden B.L."/>
            <person name="Feng K."/>
            <person name="Yates T."/>
            <person name="Jawdy S."/>
            <person name="Smart L.B."/>
            <person name="Muchero W."/>
        </authorList>
    </citation>
    <scope>NUCLEOTIDE SEQUENCE</scope>
    <source>
        <tissue evidence="1">Shoot tip</tissue>
    </source>
</reference>
<dbReference type="EMBL" id="JAPFFK010000005">
    <property type="protein sequence ID" value="KAJ6764061.1"/>
    <property type="molecule type" value="Genomic_DNA"/>
</dbReference>
<evidence type="ECO:0000313" key="2">
    <source>
        <dbReference type="Proteomes" id="UP001151532"/>
    </source>
</evidence>
<feature type="non-terminal residue" evidence="1">
    <location>
        <position position="74"/>
    </location>
</feature>
<sequence length="74" mass="8920">MGRRWRMKEKLPWVAGRWWWFTVGIRRLMKLAEVDELKAVTTGLFPMLFWKGDGHLVLGRSDIFLFVRRVETKI</sequence>
<evidence type="ECO:0000313" key="1">
    <source>
        <dbReference type="EMBL" id="KAJ6764061.1"/>
    </source>
</evidence>
<name>A0A9Q0WCL3_SALPP</name>
<comment type="caution">
    <text evidence="1">The sequence shown here is derived from an EMBL/GenBank/DDBJ whole genome shotgun (WGS) entry which is preliminary data.</text>
</comment>
<organism evidence="1 2">
    <name type="scientific">Salix purpurea</name>
    <name type="common">Purple osier willow</name>
    <dbReference type="NCBI Taxonomy" id="77065"/>
    <lineage>
        <taxon>Eukaryota</taxon>
        <taxon>Viridiplantae</taxon>
        <taxon>Streptophyta</taxon>
        <taxon>Embryophyta</taxon>
        <taxon>Tracheophyta</taxon>
        <taxon>Spermatophyta</taxon>
        <taxon>Magnoliopsida</taxon>
        <taxon>eudicotyledons</taxon>
        <taxon>Gunneridae</taxon>
        <taxon>Pentapetalae</taxon>
        <taxon>rosids</taxon>
        <taxon>fabids</taxon>
        <taxon>Malpighiales</taxon>
        <taxon>Salicaceae</taxon>
        <taxon>Saliceae</taxon>
        <taxon>Salix</taxon>
    </lineage>
</organism>
<gene>
    <name evidence="1" type="ORF">OIU79_024577</name>
</gene>
<dbReference type="Proteomes" id="UP001151532">
    <property type="component" value="Chromosome 13"/>
</dbReference>
<protein>
    <submittedName>
        <fullName evidence="1">Uncharacterized protein</fullName>
    </submittedName>
</protein>
<accession>A0A9Q0WCL3</accession>
<proteinExistence type="predicted"/>